<accession>I1D3L0</accession>
<feature type="region of interest" description="Disordered" evidence="1">
    <location>
        <begin position="1"/>
        <end position="21"/>
    </location>
</feature>
<feature type="transmembrane region" description="Helical" evidence="2">
    <location>
        <begin position="189"/>
        <end position="208"/>
    </location>
</feature>
<dbReference type="HOGENOM" id="CLU_005679_10_1_11"/>
<evidence type="ECO:0000256" key="1">
    <source>
        <dbReference type="SAM" id="MobiDB-lite"/>
    </source>
</evidence>
<gene>
    <name evidence="5" type="ORF">SacglDRAFT_02642</name>
</gene>
<keyword evidence="2" id="KW-1133">Transmembrane helix</keyword>
<feature type="transmembrane region" description="Helical" evidence="2">
    <location>
        <begin position="242"/>
        <end position="263"/>
    </location>
</feature>
<feature type="domain" description="Acyltransferase 3" evidence="3">
    <location>
        <begin position="27"/>
        <end position="355"/>
    </location>
</feature>
<dbReference type="InterPro" id="IPR050879">
    <property type="entry name" value="Acyltransferase_3"/>
</dbReference>
<sequence length="691" mass="76912">MTTLREPLREEKASVPPSRPRRKFRPELQGLRALAAALVVVYHVWLDRISGGVDVFFFVSGFLITGQLFRASVRGRIEFRPFWGRMFKRLFPAALTVIVVSMGAALLWLPEHRWIQTAKEVIASALYFENWQLAADSTDYFAQHSSASIMQHFWSLSVQGQFYLVWPLLIAVVMVIVRRLGWSMRATLITTLSLIFAVSLAYSVWLTAVNQPFAYFSSLTRVWEFALGGLLALTIDRIVLPRWLAVVCGWLGVIGLASCGLVLQVGTMFPGYVALWPMVSALLVLVAGATGSRVGADRFLSSRPLIYLGNISYSLYLWHWPVLLFYLVVRGQSEVGLLGGAGVIGLSVVLAVLTYHGIENPVRYSQIGVTTRWGAYRFAVLVLVPVIAAAVAWQQVTTQRAKFDFRADDPAHPGAQVLATGKPVYDPDNDVVPPYAALPSQWTEFELDECIRETVGEDGNVRECRMTPPDGVAPTRRVVAVGDSHIWQLASALIPIAKEENWELFVFHQSGCPLTANEAEPISELCVQWNREVLPKIIDLHPDAVLAMATRDVRVGLSEWTPDGYVEQWRRLGEHGIRVVGIRDSPRFDFEPSECVQLHGLDAPECAPRRGDMYHARPPWETAGNVPANTAFVDLSDYFCTPAVCPPVIGNVLVYMDDNHVTRTYMETLAPILKREIAGALGWEESSPAPQ</sequence>
<feature type="transmembrane region" description="Helical" evidence="2">
    <location>
        <begin position="375"/>
        <end position="393"/>
    </location>
</feature>
<dbReference type="GO" id="GO:0009103">
    <property type="term" value="P:lipopolysaccharide biosynthetic process"/>
    <property type="evidence" value="ECO:0007669"/>
    <property type="project" value="TreeGrafter"/>
</dbReference>
<keyword evidence="2" id="KW-0812">Transmembrane</keyword>
<dbReference type="InterPro" id="IPR043968">
    <property type="entry name" value="SGNH"/>
</dbReference>
<proteinExistence type="predicted"/>
<dbReference type="Pfam" id="PF19040">
    <property type="entry name" value="SGNH"/>
    <property type="match status" value="1"/>
</dbReference>
<evidence type="ECO:0000256" key="2">
    <source>
        <dbReference type="SAM" id="Phobius"/>
    </source>
</evidence>
<keyword evidence="2" id="KW-0472">Membrane</keyword>
<evidence type="ECO:0000259" key="3">
    <source>
        <dbReference type="Pfam" id="PF01757"/>
    </source>
</evidence>
<feature type="compositionally biased region" description="Basic and acidic residues" evidence="1">
    <location>
        <begin position="1"/>
        <end position="13"/>
    </location>
</feature>
<evidence type="ECO:0000313" key="6">
    <source>
        <dbReference type="Proteomes" id="UP000005087"/>
    </source>
</evidence>
<dbReference type="Pfam" id="PF01757">
    <property type="entry name" value="Acyl_transf_3"/>
    <property type="match status" value="1"/>
</dbReference>
<dbReference type="OrthoDB" id="3404679at2"/>
<dbReference type="PANTHER" id="PTHR23028">
    <property type="entry name" value="ACETYLTRANSFERASE"/>
    <property type="match status" value="1"/>
</dbReference>
<evidence type="ECO:0000259" key="4">
    <source>
        <dbReference type="Pfam" id="PF19040"/>
    </source>
</evidence>
<keyword evidence="5" id="KW-0808">Transferase</keyword>
<feature type="transmembrane region" description="Helical" evidence="2">
    <location>
        <begin position="214"/>
        <end position="235"/>
    </location>
</feature>
<dbReference type="GO" id="GO:0016020">
    <property type="term" value="C:membrane"/>
    <property type="evidence" value="ECO:0007669"/>
    <property type="project" value="TreeGrafter"/>
</dbReference>
<dbReference type="PANTHER" id="PTHR23028:SF53">
    <property type="entry name" value="ACYL_TRANSF_3 DOMAIN-CONTAINING PROTEIN"/>
    <property type="match status" value="1"/>
</dbReference>
<protein>
    <submittedName>
        <fullName evidence="5">Putative acyltransferase</fullName>
    </submittedName>
</protein>
<dbReference type="InterPro" id="IPR002656">
    <property type="entry name" value="Acyl_transf_3_dom"/>
</dbReference>
<reference evidence="5 6" key="1">
    <citation type="submission" date="2011-09" db="EMBL/GenBank/DDBJ databases">
        <authorList>
            <consortium name="US DOE Joint Genome Institute (JGI-PGF)"/>
            <person name="Lucas S."/>
            <person name="Han J."/>
            <person name="Lapidus A."/>
            <person name="Cheng J.-F."/>
            <person name="Goodwin L."/>
            <person name="Pitluck S."/>
            <person name="Peters L."/>
            <person name="Land M.L."/>
            <person name="Hauser L."/>
            <person name="Brambilla E."/>
            <person name="Klenk H.-P."/>
            <person name="Woyke T.J."/>
        </authorList>
    </citation>
    <scope>NUCLEOTIDE SEQUENCE [LARGE SCALE GENOMIC DNA]</scope>
    <source>
        <strain evidence="5 6">K62</strain>
    </source>
</reference>
<feature type="transmembrane region" description="Helical" evidence="2">
    <location>
        <begin position="160"/>
        <end position="177"/>
    </location>
</feature>
<dbReference type="GO" id="GO:0016747">
    <property type="term" value="F:acyltransferase activity, transferring groups other than amino-acyl groups"/>
    <property type="evidence" value="ECO:0007669"/>
    <property type="project" value="InterPro"/>
</dbReference>
<dbReference type="RefSeq" id="WP_005465177.1">
    <property type="nucleotide sequence ID" value="NZ_CM001484.1"/>
</dbReference>
<feature type="domain" description="SGNH" evidence="4">
    <location>
        <begin position="457"/>
        <end position="674"/>
    </location>
</feature>
<feature type="transmembrane region" description="Helical" evidence="2">
    <location>
        <begin position="28"/>
        <end position="45"/>
    </location>
</feature>
<feature type="transmembrane region" description="Helical" evidence="2">
    <location>
        <begin position="269"/>
        <end position="292"/>
    </location>
</feature>
<reference evidence="6" key="2">
    <citation type="submission" date="2012-01" db="EMBL/GenBank/DDBJ databases">
        <title>Noncontiguous Finished sequence of chromosome of Saccharomonospora glauca K62.</title>
        <authorList>
            <consortium name="US DOE Joint Genome Institute"/>
            <person name="Lucas S."/>
            <person name="Han J."/>
            <person name="Lapidus A."/>
            <person name="Cheng J.-F."/>
            <person name="Goodwin L."/>
            <person name="Pitluck S."/>
            <person name="Peters L."/>
            <person name="Mikhailova N."/>
            <person name="Held B."/>
            <person name="Detter J.C."/>
            <person name="Han C."/>
            <person name="Tapia R."/>
            <person name="Land M."/>
            <person name="Hauser L."/>
            <person name="Kyrpides N."/>
            <person name="Ivanova N."/>
            <person name="Pagani I."/>
            <person name="Brambilla E.-M."/>
            <person name="Klenk H.-P."/>
            <person name="Woyke T."/>
        </authorList>
    </citation>
    <scope>NUCLEOTIDE SEQUENCE [LARGE SCALE GENOMIC DNA]</scope>
    <source>
        <strain evidence="6">K62</strain>
    </source>
</reference>
<feature type="transmembrane region" description="Helical" evidence="2">
    <location>
        <begin position="90"/>
        <end position="109"/>
    </location>
</feature>
<dbReference type="EMBL" id="CM001484">
    <property type="protein sequence ID" value="EIE99534.1"/>
    <property type="molecule type" value="Genomic_DNA"/>
</dbReference>
<keyword evidence="5" id="KW-0012">Acyltransferase</keyword>
<dbReference type="eggNOG" id="COG1835">
    <property type="taxonomic scope" value="Bacteria"/>
</dbReference>
<dbReference type="Proteomes" id="UP000005087">
    <property type="component" value="Chromosome"/>
</dbReference>
<dbReference type="AlphaFoldDB" id="I1D3L0"/>
<feature type="transmembrane region" description="Helical" evidence="2">
    <location>
        <begin position="304"/>
        <end position="329"/>
    </location>
</feature>
<keyword evidence="6" id="KW-1185">Reference proteome</keyword>
<feature type="transmembrane region" description="Helical" evidence="2">
    <location>
        <begin position="335"/>
        <end position="355"/>
    </location>
</feature>
<feature type="transmembrane region" description="Helical" evidence="2">
    <location>
        <begin position="51"/>
        <end position="69"/>
    </location>
</feature>
<name>I1D3L0_9PSEU</name>
<dbReference type="STRING" id="928724.SacglDRAFT_02642"/>
<organism evidence="5 6">
    <name type="scientific">Saccharomonospora glauca K62</name>
    <dbReference type="NCBI Taxonomy" id="928724"/>
    <lineage>
        <taxon>Bacteria</taxon>
        <taxon>Bacillati</taxon>
        <taxon>Actinomycetota</taxon>
        <taxon>Actinomycetes</taxon>
        <taxon>Pseudonocardiales</taxon>
        <taxon>Pseudonocardiaceae</taxon>
        <taxon>Saccharomonospora</taxon>
    </lineage>
</organism>
<evidence type="ECO:0000313" key="5">
    <source>
        <dbReference type="EMBL" id="EIE99534.1"/>
    </source>
</evidence>